<dbReference type="Pfam" id="PF08922">
    <property type="entry name" value="DUF1905"/>
    <property type="match status" value="1"/>
</dbReference>
<keyword evidence="2" id="KW-1185">Reference proteome</keyword>
<organism evidence="1 2">
    <name type="scientific">Flagellimonas eckloniae</name>
    <dbReference type="NCBI Taxonomy" id="346185"/>
    <lineage>
        <taxon>Bacteria</taxon>
        <taxon>Pseudomonadati</taxon>
        <taxon>Bacteroidota</taxon>
        <taxon>Flavobacteriia</taxon>
        <taxon>Flavobacteriales</taxon>
        <taxon>Flavobacteriaceae</taxon>
        <taxon>Flagellimonas</taxon>
    </lineage>
</organism>
<sequence length="162" mass="18736">MSLKSKVFEVAVQGTHNLAIPDDIVLPFLEKGFKRVQVEASFEDKSITFHAALQKRHGSHFMMFSKNHQKALGIFPNDYFQLQFFEDTSKYGVEVPEEFNAVLYSDLDAHRIFESFTAGKKRGIIYMISRYKNSQTRIDKSILLCENLKKGIRENKDLLKPL</sequence>
<dbReference type="STRING" id="346185.AAY42_01645"/>
<reference evidence="1 2" key="1">
    <citation type="submission" date="2015-04" db="EMBL/GenBank/DDBJ databases">
        <title>Complete genome of flavobacterium.</title>
        <authorList>
            <person name="Kwon Y.M."/>
            <person name="Kim S.-J."/>
        </authorList>
    </citation>
    <scope>NUCLEOTIDE SEQUENCE [LARGE SCALE GENOMIC DNA]</scope>
    <source>
        <strain evidence="1 2">DK169</strain>
    </source>
</reference>
<dbReference type="EMBL" id="LCTZ01000002">
    <property type="protein sequence ID" value="KQC28735.1"/>
    <property type="molecule type" value="Genomic_DNA"/>
</dbReference>
<name>A0A0Q0WTN9_9FLAO</name>
<dbReference type="AlphaFoldDB" id="A0A0Q0WTN9"/>
<dbReference type="InterPro" id="IPR015018">
    <property type="entry name" value="DUF1905"/>
</dbReference>
<evidence type="ECO:0000313" key="1">
    <source>
        <dbReference type="EMBL" id="KQC28735.1"/>
    </source>
</evidence>
<proteinExistence type="predicted"/>
<dbReference type="OrthoDB" id="959664at2"/>
<comment type="caution">
    <text evidence="1">The sequence shown here is derived from an EMBL/GenBank/DDBJ whole genome shotgun (WGS) entry which is preliminary data.</text>
</comment>
<evidence type="ECO:0008006" key="3">
    <source>
        <dbReference type="Google" id="ProtNLM"/>
    </source>
</evidence>
<dbReference type="Proteomes" id="UP000050827">
    <property type="component" value="Unassembled WGS sequence"/>
</dbReference>
<dbReference type="Gene3D" id="2.40.30.100">
    <property type="entry name" value="AF2212/PG0164-like"/>
    <property type="match status" value="1"/>
</dbReference>
<dbReference type="RefSeq" id="WP_055392271.1">
    <property type="nucleotide sequence ID" value="NZ_LCTZ01000002.1"/>
</dbReference>
<evidence type="ECO:0000313" key="2">
    <source>
        <dbReference type="Proteomes" id="UP000050827"/>
    </source>
</evidence>
<gene>
    <name evidence="1" type="ORF">AAY42_01645</name>
</gene>
<dbReference type="Pfam" id="PF13376">
    <property type="entry name" value="OmdA"/>
    <property type="match status" value="1"/>
</dbReference>
<accession>A0A0Q0WTN9</accession>
<protein>
    <recommendedName>
        <fullName evidence="3">DUF1905 domain-containing protein</fullName>
    </recommendedName>
</protein>
<dbReference type="SUPFAM" id="SSF141694">
    <property type="entry name" value="AF2212/PG0164-like"/>
    <property type="match status" value="1"/>
</dbReference>
<dbReference type="InterPro" id="IPR037079">
    <property type="entry name" value="AF2212/PG0164-like_sf"/>
</dbReference>